<dbReference type="EMBL" id="KL197722">
    <property type="protein sequence ID" value="KDQ56225.1"/>
    <property type="molecule type" value="Genomic_DNA"/>
</dbReference>
<proteinExistence type="predicted"/>
<evidence type="ECO:0000256" key="1">
    <source>
        <dbReference type="ARBA" id="ARBA00022723"/>
    </source>
</evidence>
<feature type="domain" description="MYND-type" evidence="5">
    <location>
        <begin position="7"/>
        <end position="43"/>
    </location>
</feature>
<name>A0A067PQY7_9AGAM</name>
<protein>
    <recommendedName>
        <fullName evidence="5">MYND-type domain-containing protein</fullName>
    </recommendedName>
</protein>
<keyword evidence="3" id="KW-0862">Zinc</keyword>
<evidence type="ECO:0000256" key="2">
    <source>
        <dbReference type="ARBA" id="ARBA00022771"/>
    </source>
</evidence>
<gene>
    <name evidence="6" type="ORF">JAAARDRAFT_36408</name>
</gene>
<evidence type="ECO:0000313" key="6">
    <source>
        <dbReference type="EMBL" id="KDQ56225.1"/>
    </source>
</evidence>
<dbReference type="OrthoDB" id="2894188at2759"/>
<keyword evidence="7" id="KW-1185">Reference proteome</keyword>
<dbReference type="GO" id="GO:0008270">
    <property type="term" value="F:zinc ion binding"/>
    <property type="evidence" value="ECO:0007669"/>
    <property type="project" value="UniProtKB-KW"/>
</dbReference>
<keyword evidence="2 4" id="KW-0863">Zinc-finger</keyword>
<dbReference type="SUPFAM" id="SSF144232">
    <property type="entry name" value="HIT/MYND zinc finger-like"/>
    <property type="match status" value="1"/>
</dbReference>
<dbReference type="AlphaFoldDB" id="A0A067PQY7"/>
<evidence type="ECO:0000256" key="4">
    <source>
        <dbReference type="PROSITE-ProRule" id="PRU00134"/>
    </source>
</evidence>
<accession>A0A067PQY7</accession>
<dbReference type="Proteomes" id="UP000027265">
    <property type="component" value="Unassembled WGS sequence"/>
</dbReference>
<keyword evidence="1" id="KW-0479">Metal-binding</keyword>
<organism evidence="6 7">
    <name type="scientific">Jaapia argillacea MUCL 33604</name>
    <dbReference type="NCBI Taxonomy" id="933084"/>
    <lineage>
        <taxon>Eukaryota</taxon>
        <taxon>Fungi</taxon>
        <taxon>Dikarya</taxon>
        <taxon>Basidiomycota</taxon>
        <taxon>Agaricomycotina</taxon>
        <taxon>Agaricomycetes</taxon>
        <taxon>Agaricomycetidae</taxon>
        <taxon>Jaapiales</taxon>
        <taxon>Jaapiaceae</taxon>
        <taxon>Jaapia</taxon>
    </lineage>
</organism>
<reference evidence="7" key="1">
    <citation type="journal article" date="2014" name="Proc. Natl. Acad. Sci. U.S.A.">
        <title>Extensive sampling of basidiomycete genomes demonstrates inadequacy of the white-rot/brown-rot paradigm for wood decay fungi.</title>
        <authorList>
            <person name="Riley R."/>
            <person name="Salamov A.A."/>
            <person name="Brown D.W."/>
            <person name="Nagy L.G."/>
            <person name="Floudas D."/>
            <person name="Held B.W."/>
            <person name="Levasseur A."/>
            <person name="Lombard V."/>
            <person name="Morin E."/>
            <person name="Otillar R."/>
            <person name="Lindquist E.A."/>
            <person name="Sun H."/>
            <person name="LaButti K.M."/>
            <person name="Schmutz J."/>
            <person name="Jabbour D."/>
            <person name="Luo H."/>
            <person name="Baker S.E."/>
            <person name="Pisabarro A.G."/>
            <person name="Walton J.D."/>
            <person name="Blanchette R.A."/>
            <person name="Henrissat B."/>
            <person name="Martin F."/>
            <person name="Cullen D."/>
            <person name="Hibbett D.S."/>
            <person name="Grigoriev I.V."/>
        </authorList>
    </citation>
    <scope>NUCLEOTIDE SEQUENCE [LARGE SCALE GENOMIC DNA]</scope>
    <source>
        <strain evidence="7">MUCL 33604</strain>
    </source>
</reference>
<dbReference type="InterPro" id="IPR002893">
    <property type="entry name" value="Znf_MYND"/>
</dbReference>
<dbReference type="PROSITE" id="PS50865">
    <property type="entry name" value="ZF_MYND_2"/>
    <property type="match status" value="1"/>
</dbReference>
<dbReference type="InParanoid" id="A0A067PQY7"/>
<dbReference type="STRING" id="933084.A0A067PQY7"/>
<dbReference type="Gene3D" id="6.10.140.2220">
    <property type="match status" value="1"/>
</dbReference>
<evidence type="ECO:0000259" key="5">
    <source>
        <dbReference type="PROSITE" id="PS50865"/>
    </source>
</evidence>
<evidence type="ECO:0000256" key="3">
    <source>
        <dbReference type="ARBA" id="ARBA00022833"/>
    </source>
</evidence>
<evidence type="ECO:0000313" key="7">
    <source>
        <dbReference type="Proteomes" id="UP000027265"/>
    </source>
</evidence>
<dbReference type="Pfam" id="PF01753">
    <property type="entry name" value="zf-MYND"/>
    <property type="match status" value="1"/>
</dbReference>
<dbReference type="HOGENOM" id="CLU_1098629_0_0_1"/>
<sequence>MEPSTICDVCRQPASKRCGKCKVAYYCSVDHQTEAWPIRRKHCGKALRPVIVDRSTPPTTNPSQLDALPVDSDPVDTSSIPFDSTSGLTRAHLAELVKIRGAIKEWSSVFESVKDKWRVRDPEALKKIDEASERFSKFEVSPAFAFTPAPPQKFRRILLFIIKTYFTALVTSLSQEKREELGYRLNAVPPYGERIPQFKGKKCVDEPGALSARVYEGLMRTISMVVIGMVDKEVVIWWREVSELGVMTWEERV</sequence>